<evidence type="ECO:0000259" key="1">
    <source>
        <dbReference type="Pfam" id="PF25597"/>
    </source>
</evidence>
<evidence type="ECO:0000313" key="2">
    <source>
        <dbReference type="EMBL" id="KAK7318927.1"/>
    </source>
</evidence>
<organism evidence="2 3">
    <name type="scientific">Clitoria ternatea</name>
    <name type="common">Butterfly pea</name>
    <dbReference type="NCBI Taxonomy" id="43366"/>
    <lineage>
        <taxon>Eukaryota</taxon>
        <taxon>Viridiplantae</taxon>
        <taxon>Streptophyta</taxon>
        <taxon>Embryophyta</taxon>
        <taxon>Tracheophyta</taxon>
        <taxon>Spermatophyta</taxon>
        <taxon>Magnoliopsida</taxon>
        <taxon>eudicotyledons</taxon>
        <taxon>Gunneridae</taxon>
        <taxon>Pentapetalae</taxon>
        <taxon>rosids</taxon>
        <taxon>fabids</taxon>
        <taxon>Fabales</taxon>
        <taxon>Fabaceae</taxon>
        <taxon>Papilionoideae</taxon>
        <taxon>50 kb inversion clade</taxon>
        <taxon>NPAAA clade</taxon>
        <taxon>indigoferoid/millettioid clade</taxon>
        <taxon>Phaseoleae</taxon>
        <taxon>Clitoria</taxon>
    </lineage>
</organism>
<dbReference type="InterPro" id="IPR057670">
    <property type="entry name" value="SH3_retrovirus"/>
</dbReference>
<dbReference type="Pfam" id="PF25597">
    <property type="entry name" value="SH3_retrovirus"/>
    <property type="match status" value="1"/>
</dbReference>
<dbReference type="Proteomes" id="UP001359559">
    <property type="component" value="Unassembled WGS sequence"/>
</dbReference>
<sequence>MGLNPDHKENNLFCDSRIVEKILVTVPERDATSQDIFKRKRDKLDKRALAGIFIGYSTFSKAYKIFQPQNGKMVISRDVHFVEDEEWNWDDTKKTDLASTDVKFKFSASDIEQNEDESWQNELVDDAPILKQQRKIKIGWLQ</sequence>
<proteinExistence type="predicted"/>
<comment type="caution">
    <text evidence="2">The sequence shown here is derived from an EMBL/GenBank/DDBJ whole genome shotgun (WGS) entry which is preliminary data.</text>
</comment>
<dbReference type="AlphaFoldDB" id="A0AAN9KK57"/>
<accession>A0AAN9KK57</accession>
<name>A0AAN9KK57_CLITE</name>
<keyword evidence="3" id="KW-1185">Reference proteome</keyword>
<protein>
    <recommendedName>
        <fullName evidence="1">Retroviral polymerase SH3-like domain-containing protein</fullName>
    </recommendedName>
</protein>
<gene>
    <name evidence="2" type="ORF">RJT34_03635</name>
</gene>
<evidence type="ECO:0000313" key="3">
    <source>
        <dbReference type="Proteomes" id="UP001359559"/>
    </source>
</evidence>
<reference evidence="2 3" key="1">
    <citation type="submission" date="2024-01" db="EMBL/GenBank/DDBJ databases">
        <title>The genomes of 5 underutilized Papilionoideae crops provide insights into root nodulation and disease resistance.</title>
        <authorList>
            <person name="Yuan L."/>
        </authorList>
    </citation>
    <scope>NUCLEOTIDE SEQUENCE [LARGE SCALE GENOMIC DNA]</scope>
    <source>
        <strain evidence="2">LY-2023</strain>
        <tissue evidence="2">Leaf</tissue>
    </source>
</reference>
<dbReference type="EMBL" id="JAYKXN010000001">
    <property type="protein sequence ID" value="KAK7318927.1"/>
    <property type="molecule type" value="Genomic_DNA"/>
</dbReference>
<feature type="domain" description="Retroviral polymerase SH3-like" evidence="1">
    <location>
        <begin position="38"/>
        <end position="93"/>
    </location>
</feature>